<dbReference type="AlphaFoldDB" id="A0A9E7H991"/>
<keyword evidence="3" id="KW-1185">Reference proteome</keyword>
<feature type="transmembrane region" description="Helical" evidence="1">
    <location>
        <begin position="81"/>
        <end position="101"/>
    </location>
</feature>
<evidence type="ECO:0000256" key="1">
    <source>
        <dbReference type="SAM" id="Phobius"/>
    </source>
</evidence>
<organism evidence="2 3">
    <name type="scientific">Musa troglodytarum</name>
    <name type="common">fe'i banana</name>
    <dbReference type="NCBI Taxonomy" id="320322"/>
    <lineage>
        <taxon>Eukaryota</taxon>
        <taxon>Viridiplantae</taxon>
        <taxon>Streptophyta</taxon>
        <taxon>Embryophyta</taxon>
        <taxon>Tracheophyta</taxon>
        <taxon>Spermatophyta</taxon>
        <taxon>Magnoliopsida</taxon>
        <taxon>Liliopsida</taxon>
        <taxon>Zingiberales</taxon>
        <taxon>Musaceae</taxon>
        <taxon>Musa</taxon>
    </lineage>
</organism>
<accession>A0A9E7H991</accession>
<evidence type="ECO:0000313" key="3">
    <source>
        <dbReference type="Proteomes" id="UP001055439"/>
    </source>
</evidence>
<reference evidence="2" key="1">
    <citation type="submission" date="2022-05" db="EMBL/GenBank/DDBJ databases">
        <title>The Musa troglodytarum L. genome provides insights into the mechanism of non-climacteric behaviour and enrichment of carotenoids.</title>
        <authorList>
            <person name="Wang J."/>
        </authorList>
    </citation>
    <scope>NUCLEOTIDE SEQUENCE</scope>
    <source>
        <tissue evidence="2">Leaf</tissue>
    </source>
</reference>
<feature type="transmembrane region" description="Helical" evidence="1">
    <location>
        <begin position="54"/>
        <end position="75"/>
    </location>
</feature>
<sequence>MEWIWMDNPLLWKELNPMVLVAGIVIQVVTLIEIVLVSVAGAGILVVADEVQMVVTVLNVGSLVILQENALLVMVQEEIGIVAEMTGMGVVMAVIIDMDLTGMGTASLHETEMEEAMGAQEVIDIIAIGLVHMIGLVEVAAATELDHIASVTGCCCLAASGHGLSQMLMLL</sequence>
<name>A0A9E7H991_9LILI</name>
<dbReference type="OrthoDB" id="10448768at2759"/>
<protein>
    <submittedName>
        <fullName evidence="2">Uncharacterized protein</fullName>
    </submittedName>
</protein>
<gene>
    <name evidence="2" type="ORF">MUK42_17451</name>
</gene>
<keyword evidence="1" id="KW-0472">Membrane</keyword>
<proteinExistence type="predicted"/>
<dbReference type="EMBL" id="CP097510">
    <property type="protein sequence ID" value="URE27118.1"/>
    <property type="molecule type" value="Genomic_DNA"/>
</dbReference>
<evidence type="ECO:0000313" key="2">
    <source>
        <dbReference type="EMBL" id="URE27118.1"/>
    </source>
</evidence>
<keyword evidence="1" id="KW-0812">Transmembrane</keyword>
<keyword evidence="1" id="KW-1133">Transmembrane helix</keyword>
<dbReference type="Proteomes" id="UP001055439">
    <property type="component" value="Chromosome 8"/>
</dbReference>
<feature type="transmembrane region" description="Helical" evidence="1">
    <location>
        <begin position="20"/>
        <end position="47"/>
    </location>
</feature>